<dbReference type="OrthoDB" id="294295at2759"/>
<dbReference type="Pfam" id="PF14226">
    <property type="entry name" value="DIOX_N"/>
    <property type="match status" value="1"/>
</dbReference>
<accession>A0A5M9MLQ6</accession>
<dbReference type="InterPro" id="IPR026992">
    <property type="entry name" value="DIOX_N"/>
</dbReference>
<gene>
    <name evidence="2" type="ORF">ATNIH1004_003823</name>
</gene>
<evidence type="ECO:0000259" key="1">
    <source>
        <dbReference type="Pfam" id="PF14226"/>
    </source>
</evidence>
<dbReference type="VEuPathDB" id="FungiDB:EYZ11_008692"/>
<dbReference type="InterPro" id="IPR027443">
    <property type="entry name" value="IPNS-like_sf"/>
</dbReference>
<feature type="domain" description="Non-haem dioxygenase N-terminal" evidence="1">
    <location>
        <begin position="7"/>
        <end position="94"/>
    </location>
</feature>
<sequence>MSSTRKIPVLDLKLAEDPSTRGLLLDQLRDALFNIDFLYISNHGVSEEIISALSEKLPTLFHLPLERKRELSKTKSPQFLGFSDFAKETTQGTCTTMSSKFVHLVEEAFGIPRGTFDSFFNEDAASTAADSTPESDFLPPQHRLRLIFYPAMPPEQEGQAVGPHKNMAGWLTFLMSALNAPWMCKAETAAGFPSTQSQTLSLST</sequence>
<dbReference type="GeneID" id="54326525"/>
<dbReference type="Proteomes" id="UP000324241">
    <property type="component" value="Unassembled WGS sequence"/>
</dbReference>
<proteinExistence type="predicted"/>
<dbReference type="SUPFAM" id="SSF51197">
    <property type="entry name" value="Clavaminate synthase-like"/>
    <property type="match status" value="1"/>
</dbReference>
<protein>
    <recommendedName>
        <fullName evidence="1">Non-haem dioxygenase N-terminal domain-containing protein</fullName>
    </recommendedName>
</protein>
<dbReference type="Gene3D" id="2.60.120.330">
    <property type="entry name" value="B-lactam Antibiotic, Isopenicillin N Synthase, Chain"/>
    <property type="match status" value="2"/>
</dbReference>
<organism evidence="2 3">
    <name type="scientific">Aspergillus tanneri</name>
    <dbReference type="NCBI Taxonomy" id="1220188"/>
    <lineage>
        <taxon>Eukaryota</taxon>
        <taxon>Fungi</taxon>
        <taxon>Dikarya</taxon>
        <taxon>Ascomycota</taxon>
        <taxon>Pezizomycotina</taxon>
        <taxon>Eurotiomycetes</taxon>
        <taxon>Eurotiomycetidae</taxon>
        <taxon>Eurotiales</taxon>
        <taxon>Aspergillaceae</taxon>
        <taxon>Aspergillus</taxon>
        <taxon>Aspergillus subgen. Circumdati</taxon>
    </lineage>
</organism>
<name>A0A5M9MLQ6_9EURO</name>
<dbReference type="AlphaFoldDB" id="A0A5M9MLQ6"/>
<dbReference type="RefSeq" id="XP_033427302.1">
    <property type="nucleotide sequence ID" value="XM_033568496.1"/>
</dbReference>
<dbReference type="EMBL" id="QUQM01000003">
    <property type="protein sequence ID" value="KAA8647941.1"/>
    <property type="molecule type" value="Genomic_DNA"/>
</dbReference>
<evidence type="ECO:0000313" key="2">
    <source>
        <dbReference type="EMBL" id="KAA8647941.1"/>
    </source>
</evidence>
<comment type="caution">
    <text evidence="2">The sequence shown here is derived from an EMBL/GenBank/DDBJ whole genome shotgun (WGS) entry which is preliminary data.</text>
</comment>
<evidence type="ECO:0000313" key="3">
    <source>
        <dbReference type="Proteomes" id="UP000324241"/>
    </source>
</evidence>
<reference evidence="2 3" key="1">
    <citation type="submission" date="2019-08" db="EMBL/GenBank/DDBJ databases">
        <title>The genome sequence of a newly discovered highly antifungal drug resistant Aspergillus species, Aspergillus tanneri NIH 1004.</title>
        <authorList>
            <person name="Mounaud S."/>
            <person name="Singh I."/>
            <person name="Joardar V."/>
            <person name="Pakala S."/>
            <person name="Pakala S."/>
            <person name="Venepally P."/>
            <person name="Chung J.K."/>
            <person name="Losada L."/>
            <person name="Nierman W.C."/>
        </authorList>
    </citation>
    <scope>NUCLEOTIDE SEQUENCE [LARGE SCALE GENOMIC DNA]</scope>
    <source>
        <strain evidence="2 3">NIH1004</strain>
    </source>
</reference>